<accession>A0A2P5EP77</accession>
<keyword evidence="2" id="KW-1185">Reference proteome</keyword>
<proteinExistence type="predicted"/>
<reference evidence="2" key="1">
    <citation type="submission" date="2016-06" db="EMBL/GenBank/DDBJ databases">
        <title>Parallel loss of symbiosis genes in relatives of nitrogen-fixing non-legume Parasponia.</title>
        <authorList>
            <person name="Van Velzen R."/>
            <person name="Holmer R."/>
            <person name="Bu F."/>
            <person name="Rutten L."/>
            <person name="Van Zeijl A."/>
            <person name="Liu W."/>
            <person name="Santuari L."/>
            <person name="Cao Q."/>
            <person name="Sharma T."/>
            <person name="Shen D."/>
            <person name="Roswanjaya Y."/>
            <person name="Wardhani T."/>
            <person name="Kalhor M.S."/>
            <person name="Jansen J."/>
            <person name="Van den Hoogen J."/>
            <person name="Gungor B."/>
            <person name="Hartog M."/>
            <person name="Hontelez J."/>
            <person name="Verver J."/>
            <person name="Yang W.-C."/>
            <person name="Schijlen E."/>
            <person name="Repin R."/>
            <person name="Schilthuizen M."/>
            <person name="Schranz E."/>
            <person name="Heidstra R."/>
            <person name="Miyata K."/>
            <person name="Fedorova E."/>
            <person name="Kohlen W."/>
            <person name="Bisseling T."/>
            <person name="Smit S."/>
            <person name="Geurts R."/>
        </authorList>
    </citation>
    <scope>NUCLEOTIDE SEQUENCE [LARGE SCALE GENOMIC DNA]</scope>
    <source>
        <strain evidence="2">cv. RG33-2</strain>
    </source>
</reference>
<organism evidence="1 2">
    <name type="scientific">Trema orientale</name>
    <name type="common">Charcoal tree</name>
    <name type="synonym">Celtis orientalis</name>
    <dbReference type="NCBI Taxonomy" id="63057"/>
    <lineage>
        <taxon>Eukaryota</taxon>
        <taxon>Viridiplantae</taxon>
        <taxon>Streptophyta</taxon>
        <taxon>Embryophyta</taxon>
        <taxon>Tracheophyta</taxon>
        <taxon>Spermatophyta</taxon>
        <taxon>Magnoliopsida</taxon>
        <taxon>eudicotyledons</taxon>
        <taxon>Gunneridae</taxon>
        <taxon>Pentapetalae</taxon>
        <taxon>rosids</taxon>
        <taxon>fabids</taxon>
        <taxon>Rosales</taxon>
        <taxon>Cannabaceae</taxon>
        <taxon>Trema</taxon>
    </lineage>
</organism>
<protein>
    <submittedName>
        <fullName evidence="1">Uncharacterized protein</fullName>
    </submittedName>
</protein>
<gene>
    <name evidence="1" type="ORF">TorRG33x02_168360</name>
</gene>
<evidence type="ECO:0000313" key="2">
    <source>
        <dbReference type="Proteomes" id="UP000237000"/>
    </source>
</evidence>
<dbReference type="EMBL" id="JXTC01000118">
    <property type="protein sequence ID" value="PON87344.1"/>
    <property type="molecule type" value="Genomic_DNA"/>
</dbReference>
<dbReference type="Proteomes" id="UP000237000">
    <property type="component" value="Unassembled WGS sequence"/>
</dbReference>
<dbReference type="AlphaFoldDB" id="A0A2P5EP77"/>
<comment type="caution">
    <text evidence="1">The sequence shown here is derived from an EMBL/GenBank/DDBJ whole genome shotgun (WGS) entry which is preliminary data.</text>
</comment>
<sequence>MTARIRTRRNRSSPTTAPFRRRVEISPNLKGSKLSSVPSRSRRHLQYFQLHPALLSPYFTIFSDKHDIRPMPKLGISIIDLSKEVELCSVLVSEKVSLQTLLPSLKEYCFLYLRDSFRTIFSDRTCQKTFLMLTSSVVEQRILQLQCLTKSTSNILRTKSM</sequence>
<name>A0A2P5EP77_TREOI</name>
<evidence type="ECO:0000313" key="1">
    <source>
        <dbReference type="EMBL" id="PON87344.1"/>
    </source>
</evidence>
<dbReference type="InParanoid" id="A0A2P5EP77"/>